<evidence type="ECO:0000313" key="3">
    <source>
        <dbReference type="Proteomes" id="UP001461341"/>
    </source>
</evidence>
<dbReference type="Proteomes" id="UP001461341">
    <property type="component" value="Chromosome"/>
</dbReference>
<name>A0ABZ2Y9B3_9BACT</name>
<accession>A0ABZ2Y9B3</accession>
<feature type="region of interest" description="Disordered" evidence="1">
    <location>
        <begin position="110"/>
        <end position="135"/>
    </location>
</feature>
<dbReference type="EMBL" id="CP121689">
    <property type="protein sequence ID" value="WZL75567.1"/>
    <property type="molecule type" value="Genomic_DNA"/>
</dbReference>
<dbReference type="RefSeq" id="WP_369017716.1">
    <property type="nucleotide sequence ID" value="NZ_CP121689.1"/>
</dbReference>
<reference evidence="2 3" key="1">
    <citation type="submission" date="2023-03" db="EMBL/GenBank/DDBJ databases">
        <title>Novel Species.</title>
        <authorList>
            <person name="Ma S."/>
        </authorList>
    </citation>
    <scope>NUCLEOTIDE SEQUENCE [LARGE SCALE GENOMIC DNA]</scope>
    <source>
        <strain evidence="2 3">B11</strain>
    </source>
</reference>
<evidence type="ECO:0000313" key="2">
    <source>
        <dbReference type="EMBL" id="WZL75567.1"/>
    </source>
</evidence>
<evidence type="ECO:0000256" key="1">
    <source>
        <dbReference type="SAM" id="MobiDB-lite"/>
    </source>
</evidence>
<organism evidence="2 3">
    <name type="scientific">Thermatribacter velox</name>
    <dbReference type="NCBI Taxonomy" id="3039681"/>
    <lineage>
        <taxon>Bacteria</taxon>
        <taxon>Pseudomonadati</taxon>
        <taxon>Atribacterota</taxon>
        <taxon>Atribacteria</taxon>
        <taxon>Atribacterales</taxon>
        <taxon>Thermatribacteraceae</taxon>
        <taxon>Thermatribacter</taxon>
    </lineage>
</organism>
<sequence>MTHSLELLAWGIDPGRYAIQLALRSPSQVYCNLSLPISAKGIATFRELVPSSAEVVVEGFGTTGRLFFLELAQEGYSFFELNPRLGKHLRFLVREGRISSTLPKAVMPKISTQHPRLRQPPPTSKSGVFSFAKKN</sequence>
<keyword evidence="3" id="KW-1185">Reference proteome</keyword>
<evidence type="ECO:0008006" key="4">
    <source>
        <dbReference type="Google" id="ProtNLM"/>
    </source>
</evidence>
<proteinExistence type="predicted"/>
<gene>
    <name evidence="2" type="ORF">QBE54_08200</name>
</gene>
<protein>
    <recommendedName>
        <fullName evidence="4">Transposase IS111A/IS1328/IS1533 N-terminal domain-containing protein</fullName>
    </recommendedName>
</protein>